<evidence type="ECO:0000256" key="1">
    <source>
        <dbReference type="ARBA" id="ARBA00022485"/>
    </source>
</evidence>
<dbReference type="PANTHER" id="PTHR42836:SF1">
    <property type="entry name" value="7-CARBOXY-7-DEAZAGUANINE SYNTHASE"/>
    <property type="match status" value="1"/>
</dbReference>
<accession>A0A382ITJ7</accession>
<dbReference type="GO" id="GO:0046872">
    <property type="term" value="F:metal ion binding"/>
    <property type="evidence" value="ECO:0007669"/>
    <property type="project" value="UniProtKB-KW"/>
</dbReference>
<keyword evidence="1" id="KW-0004">4Fe-4S</keyword>
<dbReference type="SUPFAM" id="SSF102114">
    <property type="entry name" value="Radical SAM enzymes"/>
    <property type="match status" value="1"/>
</dbReference>
<evidence type="ECO:0000256" key="4">
    <source>
        <dbReference type="ARBA" id="ARBA00023004"/>
    </source>
</evidence>
<evidence type="ECO:0000256" key="5">
    <source>
        <dbReference type="ARBA" id="ARBA00023014"/>
    </source>
</evidence>
<evidence type="ECO:0000313" key="7">
    <source>
        <dbReference type="EMBL" id="SVC02193.1"/>
    </source>
</evidence>
<gene>
    <name evidence="7" type="ORF">METZ01_LOCUS255047</name>
</gene>
<dbReference type="GO" id="GO:0003824">
    <property type="term" value="F:catalytic activity"/>
    <property type="evidence" value="ECO:0007669"/>
    <property type="project" value="InterPro"/>
</dbReference>
<feature type="non-terminal residue" evidence="7">
    <location>
        <position position="125"/>
    </location>
</feature>
<dbReference type="InterPro" id="IPR007197">
    <property type="entry name" value="rSAM"/>
</dbReference>
<evidence type="ECO:0000256" key="2">
    <source>
        <dbReference type="ARBA" id="ARBA00022691"/>
    </source>
</evidence>
<name>A0A382ITJ7_9ZZZZ</name>
<reference evidence="7" key="1">
    <citation type="submission" date="2018-05" db="EMBL/GenBank/DDBJ databases">
        <authorList>
            <person name="Lanie J.A."/>
            <person name="Ng W.-L."/>
            <person name="Kazmierczak K.M."/>
            <person name="Andrzejewski T.M."/>
            <person name="Davidsen T.M."/>
            <person name="Wayne K.J."/>
            <person name="Tettelin H."/>
            <person name="Glass J.I."/>
            <person name="Rusch D."/>
            <person name="Podicherti R."/>
            <person name="Tsui H.-C.T."/>
            <person name="Winkler M.E."/>
        </authorList>
    </citation>
    <scope>NUCLEOTIDE SEQUENCE</scope>
</reference>
<keyword evidence="5" id="KW-0411">Iron-sulfur</keyword>
<dbReference type="AlphaFoldDB" id="A0A382ITJ7"/>
<organism evidence="7">
    <name type="scientific">marine metagenome</name>
    <dbReference type="NCBI Taxonomy" id="408172"/>
    <lineage>
        <taxon>unclassified sequences</taxon>
        <taxon>metagenomes</taxon>
        <taxon>ecological metagenomes</taxon>
    </lineage>
</organism>
<dbReference type="GO" id="GO:0051539">
    <property type="term" value="F:4 iron, 4 sulfur cluster binding"/>
    <property type="evidence" value="ECO:0007669"/>
    <property type="project" value="UniProtKB-KW"/>
</dbReference>
<sequence length="125" mass="13499">MPPYNPLVSGTLRVSEIYLSLQGESTFAGLPCVFVRLTGCDLRCSYCDTAYAFTGGRVMSLEEIQKEISAKSEGYPNTPLVELTGGQPLLQKESPALMTTLCDNGFTVLLETSGAHDISMIDARV</sequence>
<evidence type="ECO:0000259" key="6">
    <source>
        <dbReference type="PROSITE" id="PS51918"/>
    </source>
</evidence>
<dbReference type="PANTHER" id="PTHR42836">
    <property type="entry name" value="7-CARBOXY-7-DEAZAGUANINE SYNTHASE"/>
    <property type="match status" value="1"/>
</dbReference>
<dbReference type="InterPro" id="IPR013785">
    <property type="entry name" value="Aldolase_TIM"/>
</dbReference>
<evidence type="ECO:0000256" key="3">
    <source>
        <dbReference type="ARBA" id="ARBA00022723"/>
    </source>
</evidence>
<dbReference type="SFLD" id="SFLDS00029">
    <property type="entry name" value="Radical_SAM"/>
    <property type="match status" value="1"/>
</dbReference>
<keyword evidence="2" id="KW-0949">S-adenosyl-L-methionine</keyword>
<proteinExistence type="predicted"/>
<dbReference type="CDD" id="cd01335">
    <property type="entry name" value="Radical_SAM"/>
    <property type="match status" value="1"/>
</dbReference>
<dbReference type="Gene3D" id="3.20.20.70">
    <property type="entry name" value="Aldolase class I"/>
    <property type="match status" value="1"/>
</dbReference>
<dbReference type="InterPro" id="IPR058240">
    <property type="entry name" value="rSAM_sf"/>
</dbReference>
<keyword evidence="3" id="KW-0479">Metal-binding</keyword>
<feature type="domain" description="Radical SAM core" evidence="6">
    <location>
        <begin position="27"/>
        <end position="125"/>
    </location>
</feature>
<keyword evidence="4" id="KW-0408">Iron</keyword>
<protein>
    <recommendedName>
        <fullName evidence="6">Radical SAM core domain-containing protein</fullName>
    </recommendedName>
</protein>
<dbReference type="Pfam" id="PF04055">
    <property type="entry name" value="Radical_SAM"/>
    <property type="match status" value="1"/>
</dbReference>
<dbReference type="PROSITE" id="PS51918">
    <property type="entry name" value="RADICAL_SAM"/>
    <property type="match status" value="1"/>
</dbReference>
<dbReference type="EMBL" id="UINC01069089">
    <property type="protein sequence ID" value="SVC02193.1"/>
    <property type="molecule type" value="Genomic_DNA"/>
</dbReference>